<dbReference type="CDD" id="cd00077">
    <property type="entry name" value="HDc"/>
    <property type="match status" value="1"/>
</dbReference>
<dbReference type="SUPFAM" id="SSF109604">
    <property type="entry name" value="HD-domain/PDEase-like"/>
    <property type="match status" value="1"/>
</dbReference>
<dbReference type="InterPro" id="IPR006674">
    <property type="entry name" value="HD_domain"/>
</dbReference>
<evidence type="ECO:0000259" key="1">
    <source>
        <dbReference type="Pfam" id="PF01966"/>
    </source>
</evidence>
<dbReference type="GO" id="GO:0016787">
    <property type="term" value="F:hydrolase activity"/>
    <property type="evidence" value="ECO:0007669"/>
    <property type="project" value="UniProtKB-KW"/>
</dbReference>
<dbReference type="Proteomes" id="UP000034050">
    <property type="component" value="Unassembled WGS sequence"/>
</dbReference>
<proteinExistence type="predicted"/>
<reference evidence="2 3" key="1">
    <citation type="journal article" date="2015" name="Nature">
        <title>rRNA introns, odd ribosomes, and small enigmatic genomes across a large radiation of phyla.</title>
        <authorList>
            <person name="Brown C.T."/>
            <person name="Hug L.A."/>
            <person name="Thomas B.C."/>
            <person name="Sharon I."/>
            <person name="Castelle C.J."/>
            <person name="Singh A."/>
            <person name="Wilkins M.J."/>
            <person name="Williams K.H."/>
            <person name="Banfield J.F."/>
        </authorList>
    </citation>
    <scope>NUCLEOTIDE SEQUENCE [LARGE SCALE GENOMIC DNA]</scope>
</reference>
<dbReference type="Pfam" id="PF01966">
    <property type="entry name" value="HD"/>
    <property type="match status" value="1"/>
</dbReference>
<name>A0A0G1FL84_9BACT</name>
<dbReference type="Gene3D" id="1.10.3210.10">
    <property type="entry name" value="Hypothetical protein af1432"/>
    <property type="match status" value="1"/>
</dbReference>
<organism evidence="2 3">
    <name type="scientific">Candidatus Gottesmanbacteria bacterium GW2011_GWB1_43_11</name>
    <dbReference type="NCBI Taxonomy" id="1618446"/>
    <lineage>
        <taxon>Bacteria</taxon>
        <taxon>Candidatus Gottesmaniibacteriota</taxon>
    </lineage>
</organism>
<dbReference type="NCBIfam" id="TIGR00277">
    <property type="entry name" value="HDIG"/>
    <property type="match status" value="1"/>
</dbReference>
<comment type="caution">
    <text evidence="2">The sequence shown here is derived from an EMBL/GenBank/DDBJ whole genome shotgun (WGS) entry which is preliminary data.</text>
</comment>
<gene>
    <name evidence="2" type="ORF">UV61_C0001G0065</name>
</gene>
<protein>
    <submittedName>
        <fullName evidence="2">Metal dependent phosphohydrolase</fullName>
    </submittedName>
</protein>
<dbReference type="AlphaFoldDB" id="A0A0G1FL84"/>
<accession>A0A0G1FL84</accession>
<evidence type="ECO:0000313" key="2">
    <source>
        <dbReference type="EMBL" id="KKS87658.1"/>
    </source>
</evidence>
<dbReference type="InterPro" id="IPR006675">
    <property type="entry name" value="HDIG_dom"/>
</dbReference>
<dbReference type="EMBL" id="LCFD01000001">
    <property type="protein sequence ID" value="KKS87658.1"/>
    <property type="molecule type" value="Genomic_DNA"/>
</dbReference>
<keyword evidence="2" id="KW-0378">Hydrolase</keyword>
<sequence length="183" mass="21171">MIPTRPQCLALWDKYNLPSAKRIHVEEVTQLAKFFASKLKAQNSNVKINEALVEAAALLHDIDKNVTKRAGERHPDTAERILKELGFDEVAEVVRKHSLHAILDPELTPKTWEEKIVYLADKMTKYEVIGVDHRFKLWYKEHLPPEAVKELNESFPKVKQLEQEIYQAAGITFIDIQEEFQQA</sequence>
<dbReference type="InterPro" id="IPR003607">
    <property type="entry name" value="HD/PDEase_dom"/>
</dbReference>
<dbReference type="STRING" id="1618446.UV61_C0001G0065"/>
<evidence type="ECO:0000313" key="3">
    <source>
        <dbReference type="Proteomes" id="UP000034050"/>
    </source>
</evidence>
<feature type="domain" description="HD" evidence="1">
    <location>
        <begin position="23"/>
        <end position="123"/>
    </location>
</feature>